<dbReference type="GO" id="GO:0005524">
    <property type="term" value="F:ATP binding"/>
    <property type="evidence" value="ECO:0007669"/>
    <property type="project" value="UniProtKB-KW"/>
</dbReference>
<dbReference type="SMART" id="SM00220">
    <property type="entry name" value="S_TKc"/>
    <property type="match status" value="1"/>
</dbReference>
<dbReference type="Gene3D" id="3.30.200.20">
    <property type="entry name" value="Phosphorylase Kinase, domain 1"/>
    <property type="match status" value="1"/>
</dbReference>
<dbReference type="CDD" id="cd14008">
    <property type="entry name" value="STKc_LKB1_CaMKK"/>
    <property type="match status" value="1"/>
</dbReference>
<dbReference type="RefSeq" id="XP_067814997.1">
    <property type="nucleotide sequence ID" value="XM_067964772.1"/>
</dbReference>
<dbReference type="GO" id="GO:0035556">
    <property type="term" value="P:intracellular signal transduction"/>
    <property type="evidence" value="ECO:0007669"/>
    <property type="project" value="TreeGrafter"/>
</dbReference>
<feature type="domain" description="Protein kinase" evidence="4">
    <location>
        <begin position="32"/>
        <end position="380"/>
    </location>
</feature>
<keyword evidence="6" id="KW-1185">Reference proteome</keyword>
<dbReference type="Gene3D" id="1.10.510.10">
    <property type="entry name" value="Transferase(Phosphotransferase) domain 1"/>
    <property type="match status" value="1"/>
</dbReference>
<dbReference type="Pfam" id="PF00069">
    <property type="entry name" value="Pkinase"/>
    <property type="match status" value="1"/>
</dbReference>
<feature type="region of interest" description="Disordered" evidence="3">
    <location>
        <begin position="55"/>
        <end position="74"/>
    </location>
</feature>
<organism evidence="5 6">
    <name type="scientific">Bremia lactucae</name>
    <name type="common">Lettuce downy mildew</name>
    <dbReference type="NCBI Taxonomy" id="4779"/>
    <lineage>
        <taxon>Eukaryota</taxon>
        <taxon>Sar</taxon>
        <taxon>Stramenopiles</taxon>
        <taxon>Oomycota</taxon>
        <taxon>Peronosporomycetes</taxon>
        <taxon>Peronosporales</taxon>
        <taxon>Peronosporaceae</taxon>
        <taxon>Bremia</taxon>
    </lineage>
</organism>
<dbReference type="PANTHER" id="PTHR24346">
    <property type="entry name" value="MAP/MICROTUBULE AFFINITY-REGULATING KINASE"/>
    <property type="match status" value="1"/>
</dbReference>
<evidence type="ECO:0000256" key="3">
    <source>
        <dbReference type="SAM" id="MobiDB-lite"/>
    </source>
</evidence>
<evidence type="ECO:0000256" key="2">
    <source>
        <dbReference type="ARBA" id="ARBA00022840"/>
    </source>
</evidence>
<evidence type="ECO:0000259" key="4">
    <source>
        <dbReference type="PROSITE" id="PS50011"/>
    </source>
</evidence>
<keyword evidence="2" id="KW-0067">ATP-binding</keyword>
<dbReference type="KEGG" id="blac:94350443"/>
<dbReference type="EMBL" id="SHOA02000013">
    <property type="protein sequence ID" value="TDH65498.1"/>
    <property type="molecule type" value="Genomic_DNA"/>
</dbReference>
<name>A0A976FF10_BRELC</name>
<dbReference type="GO" id="GO:0004674">
    <property type="term" value="F:protein serine/threonine kinase activity"/>
    <property type="evidence" value="ECO:0007669"/>
    <property type="project" value="TreeGrafter"/>
</dbReference>
<sequence length="392" mass="44409">MSGTEARQWTIAETHCLVKTKTESGSKLVNNYLLLHTLGQGRFGNVKLCERIANDGSSSSTTETGQSVSNATIPKDNVTSASTALPAFAPQKTRLFAMKIFSKRKLRRLKDYRIKKQVNDSALKADTAIMRMHFVTTALDRVYEEIKIMRSLYHRNIVLLFEVIDAADESDKLYMVLEYMAAGPCMVYRPSSKDFVSRVTGGVLGEDLARSYLSDILYGLQYLHQRHICHRDIKPENILLCASGRCHITDFGCAKQCFNDRTASDAILTDPRSLKRILLSDTVGTYQFFAPECCYGEPYDPFKVDIWAVGIVFFLFLFGKLPYASENIQQLFDEISRSTLTLPTTELSHSPECQNLLHRLLQKDPNQRITIEEALCHPWFTLVEDVAELLSF</sequence>
<reference evidence="5 6" key="1">
    <citation type="journal article" date="2021" name="Genome Biol.">
        <title>AFLAP: assembly-free linkage analysis pipeline using k-mers from genome sequencing data.</title>
        <authorList>
            <person name="Fletcher K."/>
            <person name="Zhang L."/>
            <person name="Gil J."/>
            <person name="Han R."/>
            <person name="Cavanaugh K."/>
            <person name="Michelmore R."/>
        </authorList>
    </citation>
    <scope>NUCLEOTIDE SEQUENCE [LARGE SCALE GENOMIC DNA]</scope>
    <source>
        <strain evidence="5 6">SF5</strain>
    </source>
</reference>
<dbReference type="OrthoDB" id="68483at2759"/>
<evidence type="ECO:0000313" key="5">
    <source>
        <dbReference type="EMBL" id="TDH65498.1"/>
    </source>
</evidence>
<dbReference type="PANTHER" id="PTHR24346:SF77">
    <property type="entry name" value="SERINE THREONINE PROTEIN KINASE"/>
    <property type="match status" value="1"/>
</dbReference>
<dbReference type="GeneID" id="94350443"/>
<dbReference type="InterPro" id="IPR011009">
    <property type="entry name" value="Kinase-like_dom_sf"/>
</dbReference>
<accession>A0A976FF10</accession>
<comment type="caution">
    <text evidence="5">The sequence shown here is derived from an EMBL/GenBank/DDBJ whole genome shotgun (WGS) entry which is preliminary data.</text>
</comment>
<dbReference type="PROSITE" id="PS50011">
    <property type="entry name" value="PROTEIN_KINASE_DOM"/>
    <property type="match status" value="1"/>
</dbReference>
<proteinExistence type="predicted"/>
<protein>
    <recommendedName>
        <fullName evidence="4">Protein kinase domain-containing protein</fullName>
    </recommendedName>
</protein>
<keyword evidence="1" id="KW-0547">Nucleotide-binding</keyword>
<dbReference type="AlphaFoldDB" id="A0A976FF10"/>
<dbReference type="InterPro" id="IPR008271">
    <property type="entry name" value="Ser/Thr_kinase_AS"/>
</dbReference>
<dbReference type="GO" id="GO:0005737">
    <property type="term" value="C:cytoplasm"/>
    <property type="evidence" value="ECO:0007669"/>
    <property type="project" value="TreeGrafter"/>
</dbReference>
<evidence type="ECO:0000256" key="1">
    <source>
        <dbReference type="ARBA" id="ARBA00022741"/>
    </source>
</evidence>
<feature type="compositionally biased region" description="Low complexity" evidence="3">
    <location>
        <begin position="57"/>
        <end position="69"/>
    </location>
</feature>
<dbReference type="PROSITE" id="PS00108">
    <property type="entry name" value="PROTEIN_KINASE_ST"/>
    <property type="match status" value="1"/>
</dbReference>
<dbReference type="InterPro" id="IPR000719">
    <property type="entry name" value="Prot_kinase_dom"/>
</dbReference>
<gene>
    <name evidence="5" type="ORF">CCR75_006704</name>
</gene>
<evidence type="ECO:0000313" key="6">
    <source>
        <dbReference type="Proteomes" id="UP000294530"/>
    </source>
</evidence>
<dbReference type="SUPFAM" id="SSF56112">
    <property type="entry name" value="Protein kinase-like (PK-like)"/>
    <property type="match status" value="1"/>
</dbReference>
<dbReference type="Proteomes" id="UP000294530">
    <property type="component" value="Unassembled WGS sequence"/>
</dbReference>